<sequence>MCMHVTSPKANLEGVKALHDYLYDLKEENYEVLGIYEQIDGEINDVEEELYTAHMTADSHHQRIEEIQNDIQNILDDWDNRDKDEIYDDLKRILF</sequence>
<dbReference type="Proteomes" id="UP000827460">
    <property type="component" value="Segment"/>
</dbReference>
<evidence type="ECO:0000313" key="2">
    <source>
        <dbReference type="Proteomes" id="UP000827460"/>
    </source>
</evidence>
<accession>A0AAE8YX21</accession>
<dbReference type="EMBL" id="OK499991">
    <property type="protein sequence ID" value="UGO50614.1"/>
    <property type="molecule type" value="Genomic_DNA"/>
</dbReference>
<evidence type="ECO:0000313" key="1">
    <source>
        <dbReference type="EMBL" id="UGO50614.1"/>
    </source>
</evidence>
<keyword evidence="2" id="KW-1185">Reference proteome</keyword>
<protein>
    <submittedName>
        <fullName evidence="1">Uncharacterized protein</fullName>
    </submittedName>
</protein>
<organism evidence="1 2">
    <name type="scientific">Bacillus phage vB_BanS_Sophrita</name>
    <dbReference type="NCBI Taxonomy" id="2894790"/>
    <lineage>
        <taxon>Viruses</taxon>
        <taxon>Duplodnaviria</taxon>
        <taxon>Heunggongvirae</taxon>
        <taxon>Uroviricota</taxon>
        <taxon>Caudoviricetes</taxon>
        <taxon>Joanripponvirinae</taxon>
        <taxon>Sophritavirus</taxon>
        <taxon>Sophritavirus sophrita</taxon>
    </lineage>
</organism>
<gene>
    <name evidence="1" type="ORF">SOPHRITA_23</name>
</gene>
<reference evidence="1" key="1">
    <citation type="submission" date="2021-10" db="EMBL/GenBank/DDBJ databases">
        <authorList>
            <person name="Lavering E.D."/>
            <person name="James R."/>
            <person name="Fairholm J.D."/>
            <person name="Ogilvie B.H."/>
            <person name="Thurgood T.L."/>
            <person name="Robison R.A."/>
            <person name="Grose J.H."/>
        </authorList>
    </citation>
    <scope>NUCLEOTIDE SEQUENCE</scope>
</reference>
<proteinExistence type="predicted"/>
<name>A0AAE8YX21_9CAUD</name>